<dbReference type="EMBL" id="BKCL01000001">
    <property type="protein sequence ID" value="GEQ96526.1"/>
    <property type="molecule type" value="Genomic_DNA"/>
</dbReference>
<comment type="caution">
    <text evidence="16">The sequence shown here is derived from an EMBL/GenBank/DDBJ whole genome shotgun (WGS) entry which is preliminary data.</text>
</comment>
<dbReference type="InterPro" id="IPR016204">
    <property type="entry name" value="HDH"/>
</dbReference>
<evidence type="ECO:0000256" key="13">
    <source>
        <dbReference type="RuleBase" id="RU004171"/>
    </source>
</evidence>
<dbReference type="InterPro" id="IPR045865">
    <property type="entry name" value="ACT-like_dom_sf"/>
</dbReference>
<dbReference type="InterPro" id="IPR002912">
    <property type="entry name" value="ACT_dom"/>
</dbReference>
<feature type="binding site" evidence="12">
    <location>
        <position position="122"/>
    </location>
    <ligand>
        <name>NADPH</name>
        <dbReference type="ChEBI" id="CHEBI:57783"/>
    </ligand>
</feature>
<organism evidence="16 18">
    <name type="scientific">Iodidimonas gelatinilytica</name>
    <dbReference type="NCBI Taxonomy" id="1236966"/>
    <lineage>
        <taxon>Bacteria</taxon>
        <taxon>Pseudomonadati</taxon>
        <taxon>Pseudomonadota</taxon>
        <taxon>Alphaproteobacteria</taxon>
        <taxon>Iodidimonadales</taxon>
        <taxon>Iodidimonadaceae</taxon>
        <taxon>Iodidimonas</taxon>
    </lineage>
</organism>
<dbReference type="UniPathway" id="UPA00050">
    <property type="reaction ID" value="UER00063"/>
</dbReference>
<keyword evidence="6" id="KW-0028">Amino-acid biosynthesis</keyword>
<dbReference type="Pfam" id="PF00742">
    <property type="entry name" value="Homoserine_dh"/>
    <property type="match status" value="1"/>
</dbReference>
<dbReference type="GO" id="GO:0009086">
    <property type="term" value="P:methionine biosynthetic process"/>
    <property type="evidence" value="ECO:0007669"/>
    <property type="project" value="UniProtKB-KW"/>
</dbReference>
<dbReference type="CDD" id="cd04881">
    <property type="entry name" value="ACT_HSDH-Hom"/>
    <property type="match status" value="1"/>
</dbReference>
<dbReference type="UniPathway" id="UPA00051">
    <property type="reaction ID" value="UER00465"/>
</dbReference>
<dbReference type="InterPro" id="IPR036291">
    <property type="entry name" value="NAD(P)-bd_dom_sf"/>
</dbReference>
<dbReference type="EC" id="1.1.1.3" evidence="4"/>
<evidence type="ECO:0000256" key="10">
    <source>
        <dbReference type="ARBA" id="ARBA00023167"/>
    </source>
</evidence>
<evidence type="ECO:0000256" key="8">
    <source>
        <dbReference type="ARBA" id="ARBA00022857"/>
    </source>
</evidence>
<evidence type="ECO:0000256" key="12">
    <source>
        <dbReference type="PIRSR" id="PIRSR000098-2"/>
    </source>
</evidence>
<dbReference type="Gene3D" id="3.30.360.10">
    <property type="entry name" value="Dihydrodipicolinate Reductase, domain 2"/>
    <property type="match status" value="1"/>
</dbReference>
<dbReference type="SUPFAM" id="SSF55347">
    <property type="entry name" value="Glyceraldehyde-3-phosphate dehydrogenase-like, C-terminal domain"/>
    <property type="match status" value="1"/>
</dbReference>
<dbReference type="GO" id="GO:0050661">
    <property type="term" value="F:NADP binding"/>
    <property type="evidence" value="ECO:0007669"/>
    <property type="project" value="InterPro"/>
</dbReference>
<dbReference type="GO" id="GO:0009088">
    <property type="term" value="P:threonine biosynthetic process"/>
    <property type="evidence" value="ECO:0007669"/>
    <property type="project" value="UniProtKB-UniPathway"/>
</dbReference>
<dbReference type="Pfam" id="PF03447">
    <property type="entry name" value="NAD_binding_3"/>
    <property type="match status" value="1"/>
</dbReference>
<dbReference type="Proteomes" id="UP000322084">
    <property type="component" value="Unassembled WGS sequence"/>
</dbReference>
<evidence type="ECO:0000256" key="2">
    <source>
        <dbReference type="ARBA" id="ARBA00005062"/>
    </source>
</evidence>
<accession>A0A5A7MKZ7</accession>
<keyword evidence="9" id="KW-0560">Oxidoreductase</keyword>
<evidence type="ECO:0000313" key="17">
    <source>
        <dbReference type="Proteomes" id="UP000322084"/>
    </source>
</evidence>
<dbReference type="Gene3D" id="3.30.70.260">
    <property type="match status" value="1"/>
</dbReference>
<dbReference type="Pfam" id="PF01842">
    <property type="entry name" value="ACT"/>
    <property type="match status" value="1"/>
</dbReference>
<evidence type="ECO:0000313" key="16">
    <source>
        <dbReference type="EMBL" id="GER00151.1"/>
    </source>
</evidence>
<comment type="pathway">
    <text evidence="1">Amino-acid biosynthesis; L-threonine biosynthesis; L-threonine from L-aspartate: step 3/5.</text>
</comment>
<gene>
    <name evidence="15" type="ORF">JCM17844_01630</name>
    <name evidence="16" type="ORF">JCM17845_07740</name>
</gene>
<evidence type="ECO:0000259" key="14">
    <source>
        <dbReference type="PROSITE" id="PS51671"/>
    </source>
</evidence>
<keyword evidence="7" id="KW-0791">Threonine biosynthesis</keyword>
<evidence type="ECO:0000313" key="18">
    <source>
        <dbReference type="Proteomes" id="UP000325187"/>
    </source>
</evidence>
<feature type="domain" description="ACT" evidence="14">
    <location>
        <begin position="367"/>
        <end position="446"/>
    </location>
</feature>
<dbReference type="PIRSF" id="PIRSF000098">
    <property type="entry name" value="Homoser_dehydrog"/>
    <property type="match status" value="1"/>
</dbReference>
<evidence type="ECO:0000256" key="1">
    <source>
        <dbReference type="ARBA" id="ARBA00005056"/>
    </source>
</evidence>
<name>A0A5A7MVV5_9PROT</name>
<comment type="similarity">
    <text evidence="3 13">Belongs to the homoserine dehydrogenase family.</text>
</comment>
<dbReference type="PROSITE" id="PS51671">
    <property type="entry name" value="ACT"/>
    <property type="match status" value="1"/>
</dbReference>
<dbReference type="NCBIfam" id="NF004976">
    <property type="entry name" value="PRK06349.1"/>
    <property type="match status" value="1"/>
</dbReference>
<protein>
    <recommendedName>
        <fullName evidence="5">Homoserine dehydrogenase</fullName>
        <ecNumber evidence="4">1.1.1.3</ecNumber>
    </recommendedName>
</protein>
<feature type="binding site" evidence="12">
    <location>
        <begin position="25"/>
        <end position="32"/>
    </location>
    <ligand>
        <name>NADP(+)</name>
        <dbReference type="ChEBI" id="CHEBI:58349"/>
    </ligand>
</feature>
<dbReference type="PROSITE" id="PS01042">
    <property type="entry name" value="HOMOSER_DHGENASE"/>
    <property type="match status" value="1"/>
</dbReference>
<keyword evidence="18" id="KW-1185">Reference proteome</keyword>
<dbReference type="SUPFAM" id="SSF55021">
    <property type="entry name" value="ACT-like"/>
    <property type="match status" value="1"/>
</dbReference>
<dbReference type="RefSeq" id="WP_149999220.1">
    <property type="nucleotide sequence ID" value="NZ_BKCL01000001.1"/>
</dbReference>
<dbReference type="GO" id="GO:0004412">
    <property type="term" value="F:homoserine dehydrogenase activity"/>
    <property type="evidence" value="ECO:0007669"/>
    <property type="project" value="UniProtKB-EC"/>
</dbReference>
<dbReference type="FunFam" id="3.30.360.10:FF:000005">
    <property type="entry name" value="Homoserine dehydrogenase"/>
    <property type="match status" value="1"/>
</dbReference>
<evidence type="ECO:0000256" key="9">
    <source>
        <dbReference type="ARBA" id="ARBA00023002"/>
    </source>
</evidence>
<keyword evidence="8 12" id="KW-0521">NADP</keyword>
<sequence length="446" mass="47194">MTENVLDTRSEDDDKPKKQIKLGIAGLGTVGCGLLAVLEKNGDLIANRSGCEFTIGAVTARDRQRKREVDISAYHWCDNPVDMADPDKVDVVVELIGGSDGPALALARAALGKGLSFVTANKAMIAHHGAELASLAERTGASLRFEAAVAGGIPIVKTIKEGLAANRIDRMHGILNGTGNYILTMMEETGESFENALAKAQALGYAEADPSFDIDGVDTAHKIAILTSLAFGTPPTMNDLPIEGIRNISDIDIAYAKDLGFRIKLLGISRLTKEGKLDQRVHASMVEASEALAKVSGASNAIEAHGDFVGPCMIEGLGAGAGPTASAVMADLIELARGNTGSTFSLPASKLAPLPLLESGERTGEFYVRLRVSDKTGVMADIASALRDEGVSVERLIQRTRASDDSVHLIMTTHETSESRMASVLERFSGLSSVLEKPCMLRIEPI</sequence>
<reference evidence="17 18" key="1">
    <citation type="submission" date="2019-09" db="EMBL/GenBank/DDBJ databases">
        <title>NBRP : Genome information of microbial organism related human and environment.</title>
        <authorList>
            <person name="Hattori M."/>
            <person name="Oshima K."/>
            <person name="Inaba H."/>
            <person name="Suda W."/>
            <person name="Sakamoto M."/>
            <person name="Iino T."/>
            <person name="Kitahara M."/>
            <person name="Oshida Y."/>
            <person name="Iida T."/>
            <person name="Kudo T."/>
            <person name="Itoh T."/>
            <person name="Ohkuma M."/>
        </authorList>
    </citation>
    <scope>NUCLEOTIDE SEQUENCE [LARGE SCALE GENOMIC DNA]</scope>
    <source>
        <strain evidence="15 17">Hi-2</strain>
        <strain evidence="16 18">Mie-1</strain>
    </source>
</reference>
<evidence type="ECO:0000256" key="3">
    <source>
        <dbReference type="ARBA" id="ARBA00006753"/>
    </source>
</evidence>
<dbReference type="SUPFAM" id="SSF51735">
    <property type="entry name" value="NAD(P)-binding Rossmann-fold domains"/>
    <property type="match status" value="1"/>
</dbReference>
<comment type="pathway">
    <text evidence="2">Amino-acid biosynthesis; L-methionine biosynthesis via de novo pathway; L-homoserine from L-aspartate: step 3/3.</text>
</comment>
<dbReference type="PANTHER" id="PTHR43331:SF1">
    <property type="entry name" value="HOMOSERINE DEHYDROGENASE"/>
    <property type="match status" value="1"/>
</dbReference>
<dbReference type="InterPro" id="IPR001342">
    <property type="entry name" value="HDH_cat"/>
</dbReference>
<dbReference type="InterPro" id="IPR019811">
    <property type="entry name" value="HDH_CS"/>
</dbReference>
<keyword evidence="10" id="KW-0486">Methionine biosynthesis</keyword>
<proteinExistence type="inferred from homology"/>
<feature type="active site" description="Proton donor" evidence="11">
    <location>
        <position position="222"/>
    </location>
</feature>
<dbReference type="AlphaFoldDB" id="A0A5A7MVV5"/>
<dbReference type="InterPro" id="IPR005106">
    <property type="entry name" value="Asp/hSer_DH_NAD-bd"/>
</dbReference>
<evidence type="ECO:0000256" key="4">
    <source>
        <dbReference type="ARBA" id="ARBA00013213"/>
    </source>
</evidence>
<evidence type="ECO:0000256" key="6">
    <source>
        <dbReference type="ARBA" id="ARBA00022605"/>
    </source>
</evidence>
<feature type="binding site" evidence="12">
    <location>
        <position position="207"/>
    </location>
    <ligand>
        <name>L-homoserine</name>
        <dbReference type="ChEBI" id="CHEBI:57476"/>
    </ligand>
</feature>
<dbReference type="PANTHER" id="PTHR43331">
    <property type="entry name" value="HOMOSERINE DEHYDROGENASE"/>
    <property type="match status" value="1"/>
</dbReference>
<evidence type="ECO:0000313" key="15">
    <source>
        <dbReference type="EMBL" id="GEQ96526.1"/>
    </source>
</evidence>
<evidence type="ECO:0000256" key="5">
    <source>
        <dbReference type="ARBA" id="ARBA00013376"/>
    </source>
</evidence>
<dbReference type="Proteomes" id="UP000325187">
    <property type="component" value="Unassembled WGS sequence"/>
</dbReference>
<dbReference type="EMBL" id="BKCM01000003">
    <property type="protein sequence ID" value="GER00151.1"/>
    <property type="molecule type" value="Genomic_DNA"/>
</dbReference>
<evidence type="ECO:0000256" key="7">
    <source>
        <dbReference type="ARBA" id="ARBA00022697"/>
    </source>
</evidence>
<accession>A0A5A7MVV5</accession>
<dbReference type="Gene3D" id="3.40.50.720">
    <property type="entry name" value="NAD(P)-binding Rossmann-like Domain"/>
    <property type="match status" value="1"/>
</dbReference>
<evidence type="ECO:0000256" key="11">
    <source>
        <dbReference type="PIRSR" id="PIRSR000098-1"/>
    </source>
</evidence>